<feature type="transmembrane region" description="Helical" evidence="1">
    <location>
        <begin position="38"/>
        <end position="55"/>
    </location>
</feature>
<dbReference type="Pfam" id="PF13858">
    <property type="entry name" value="DUF4199"/>
    <property type="match status" value="1"/>
</dbReference>
<protein>
    <recommendedName>
        <fullName evidence="4">DUF4199 domain-containing protein</fullName>
    </recommendedName>
</protein>
<dbReference type="STRING" id="1194090.SAMN05443144_11536"/>
<feature type="transmembrane region" description="Helical" evidence="1">
    <location>
        <begin position="76"/>
        <end position="97"/>
    </location>
</feature>
<name>A0A1M5FI78_9BACT</name>
<gene>
    <name evidence="2" type="ORF">SAMN05443144_11536</name>
</gene>
<evidence type="ECO:0000256" key="1">
    <source>
        <dbReference type="SAM" id="Phobius"/>
    </source>
</evidence>
<keyword evidence="3" id="KW-1185">Reference proteome</keyword>
<feature type="transmembrane region" description="Helical" evidence="1">
    <location>
        <begin position="5"/>
        <end position="26"/>
    </location>
</feature>
<dbReference type="InterPro" id="IPR025250">
    <property type="entry name" value="DUF4199"/>
</dbReference>
<keyword evidence="1" id="KW-0812">Transmembrane</keyword>
<keyword evidence="1" id="KW-0472">Membrane</keyword>
<evidence type="ECO:0008006" key="4">
    <source>
        <dbReference type="Google" id="ProtNLM"/>
    </source>
</evidence>
<proteinExistence type="predicted"/>
<dbReference type="Proteomes" id="UP000184041">
    <property type="component" value="Unassembled WGS sequence"/>
</dbReference>
<evidence type="ECO:0000313" key="2">
    <source>
        <dbReference type="EMBL" id="SHF91184.1"/>
    </source>
</evidence>
<keyword evidence="1" id="KW-1133">Transmembrane helix</keyword>
<evidence type="ECO:0000313" key="3">
    <source>
        <dbReference type="Proteomes" id="UP000184041"/>
    </source>
</evidence>
<organism evidence="2 3">
    <name type="scientific">Fodinibius roseus</name>
    <dbReference type="NCBI Taxonomy" id="1194090"/>
    <lineage>
        <taxon>Bacteria</taxon>
        <taxon>Pseudomonadati</taxon>
        <taxon>Balneolota</taxon>
        <taxon>Balneolia</taxon>
        <taxon>Balneolales</taxon>
        <taxon>Balneolaceae</taxon>
        <taxon>Fodinibius</taxon>
    </lineage>
</organism>
<reference evidence="2 3" key="1">
    <citation type="submission" date="2016-11" db="EMBL/GenBank/DDBJ databases">
        <authorList>
            <person name="Jaros S."/>
            <person name="Januszkiewicz K."/>
            <person name="Wedrychowicz H."/>
        </authorList>
    </citation>
    <scope>NUCLEOTIDE SEQUENCE [LARGE SCALE GENOMIC DNA]</scope>
    <source>
        <strain evidence="2 3">DSM 21986</strain>
    </source>
</reference>
<dbReference type="AlphaFoldDB" id="A0A1M5FI78"/>
<sequence length="183" mass="20990">MKRNVLIFGLIIGAILVMHIMYMVQLIYNRPDFQSNDVLGYIFLFGVFSLVFFGIRNYRNKELNGFISLGKAFKTGALIALLASTIYVAFWLFYYYLYVPDFLDKYIEHVMLEATRQGATEAELAAKSEQMDQFSAMYQGPFMVGLITYMEVLPIGLAVAFVSSLILKKKPERIDKTEQAINR</sequence>
<dbReference type="OrthoDB" id="6384283at2"/>
<feature type="transmembrane region" description="Helical" evidence="1">
    <location>
        <begin position="142"/>
        <end position="167"/>
    </location>
</feature>
<accession>A0A1M5FI78</accession>
<dbReference type="EMBL" id="FQUS01000015">
    <property type="protein sequence ID" value="SHF91184.1"/>
    <property type="molecule type" value="Genomic_DNA"/>
</dbReference>
<dbReference type="RefSeq" id="WP_073065514.1">
    <property type="nucleotide sequence ID" value="NZ_FQUS01000015.1"/>
</dbReference>